<keyword evidence="1" id="KW-0472">Membrane</keyword>
<keyword evidence="1" id="KW-1133">Transmembrane helix</keyword>
<dbReference type="STRING" id="273677.BW34_00594"/>
<name>A0A4R5YF01_9MICO</name>
<feature type="domain" description="TadE-like" evidence="2">
    <location>
        <begin position="10"/>
        <end position="51"/>
    </location>
</feature>
<proteinExistence type="predicted"/>
<evidence type="ECO:0000313" key="3">
    <source>
        <dbReference type="EMBL" id="TDL43701.1"/>
    </source>
</evidence>
<dbReference type="AlphaFoldDB" id="A0A4R5YF01"/>
<dbReference type="InterPro" id="IPR012495">
    <property type="entry name" value="TadE-like_dom"/>
</dbReference>
<dbReference type="Proteomes" id="UP000295633">
    <property type="component" value="Unassembled WGS sequence"/>
</dbReference>
<accession>A0A4R5YF01</accession>
<keyword evidence="1" id="KW-0812">Transmembrane</keyword>
<evidence type="ECO:0000313" key="4">
    <source>
        <dbReference type="Proteomes" id="UP000295633"/>
    </source>
</evidence>
<reference evidence="3 4" key="1">
    <citation type="submission" date="2019-03" db="EMBL/GenBank/DDBJ databases">
        <title>Genome Sequencing and Assembly of Various Microbes Isolated from Partially Reclaimed Soil and Acid Mine Drainage (AMD) Site.</title>
        <authorList>
            <person name="Steinbock B."/>
            <person name="Bechtold R."/>
            <person name="Sevigny J.L."/>
            <person name="Thomas D."/>
            <person name="Cuthill L.R."/>
            <person name="Aveiro Johannsen E.J."/>
            <person name="Thomas K."/>
            <person name="Ghosh A."/>
        </authorList>
    </citation>
    <scope>NUCLEOTIDE SEQUENCE [LARGE SCALE GENOMIC DNA]</scope>
    <source>
        <strain evidence="3 4">F-B2</strain>
    </source>
</reference>
<dbReference type="EMBL" id="SMZX01000002">
    <property type="protein sequence ID" value="TDL43701.1"/>
    <property type="molecule type" value="Genomic_DNA"/>
</dbReference>
<sequence length="129" mass="13453">MRRLLSEERGSTPVEFVLVGVLLTVLTLGVLQLGLAVYVRNVVHDATVEGAYHAALADVETSAGAARAREVVDRAVGGGFVESATATESGALGYETVSVTLTTRLPLIGLLGVPHGWEVTVHAPAESFD</sequence>
<dbReference type="Pfam" id="PF07811">
    <property type="entry name" value="TadE"/>
    <property type="match status" value="1"/>
</dbReference>
<gene>
    <name evidence="3" type="ORF">E2R54_10890</name>
</gene>
<comment type="caution">
    <text evidence="3">The sequence shown here is derived from an EMBL/GenBank/DDBJ whole genome shotgun (WGS) entry which is preliminary data.</text>
</comment>
<evidence type="ECO:0000256" key="1">
    <source>
        <dbReference type="SAM" id="Phobius"/>
    </source>
</evidence>
<protein>
    <submittedName>
        <fullName evidence="3">TadE family protein</fullName>
    </submittedName>
</protein>
<feature type="transmembrane region" description="Helical" evidence="1">
    <location>
        <begin position="16"/>
        <end position="39"/>
    </location>
</feature>
<organism evidence="3 4">
    <name type="scientific">Microbacterium oleivorans</name>
    <dbReference type="NCBI Taxonomy" id="273677"/>
    <lineage>
        <taxon>Bacteria</taxon>
        <taxon>Bacillati</taxon>
        <taxon>Actinomycetota</taxon>
        <taxon>Actinomycetes</taxon>
        <taxon>Micrococcales</taxon>
        <taxon>Microbacteriaceae</taxon>
        <taxon>Microbacterium</taxon>
    </lineage>
</organism>
<evidence type="ECO:0000259" key="2">
    <source>
        <dbReference type="Pfam" id="PF07811"/>
    </source>
</evidence>
<dbReference type="RefSeq" id="WP_133399741.1">
    <property type="nucleotide sequence ID" value="NZ_SMZX01000002.1"/>
</dbReference>